<dbReference type="PANTHER" id="PTHR23079:SF57">
    <property type="entry name" value="RNA-DIRECTED RNA POLYMERASE"/>
    <property type="match status" value="1"/>
</dbReference>
<evidence type="ECO:0000259" key="3">
    <source>
        <dbReference type="Pfam" id="PF05183"/>
    </source>
</evidence>
<dbReference type="Proteomes" id="UP000492821">
    <property type="component" value="Unassembled WGS sequence"/>
</dbReference>
<evidence type="ECO:0000313" key="4">
    <source>
        <dbReference type="Proteomes" id="UP000492821"/>
    </source>
</evidence>
<evidence type="ECO:0000256" key="2">
    <source>
        <dbReference type="SAM" id="MobiDB-lite"/>
    </source>
</evidence>
<dbReference type="Pfam" id="PF05183">
    <property type="entry name" value="RdRP"/>
    <property type="match status" value="1"/>
</dbReference>
<dbReference type="GO" id="GO:0030422">
    <property type="term" value="P:siRNA processing"/>
    <property type="evidence" value="ECO:0007669"/>
    <property type="project" value="TreeGrafter"/>
</dbReference>
<keyword evidence="1" id="KW-0696">RNA-directed RNA polymerase</keyword>
<dbReference type="AlphaFoldDB" id="A0A7E4VAQ6"/>
<evidence type="ECO:0000313" key="5">
    <source>
        <dbReference type="WBParaSite" id="Pan_g18634.t1"/>
    </source>
</evidence>
<dbReference type="EC" id="2.7.7.48" evidence="1"/>
<comment type="similarity">
    <text evidence="1">Belongs to the RdRP family.</text>
</comment>
<accession>A0A7E4VAQ6</accession>
<dbReference type="GO" id="GO:0003968">
    <property type="term" value="F:RNA-directed RNA polymerase activity"/>
    <property type="evidence" value="ECO:0007669"/>
    <property type="project" value="UniProtKB-KW"/>
</dbReference>
<feature type="domain" description="RDRP core" evidence="3">
    <location>
        <begin position="435"/>
        <end position="976"/>
    </location>
</feature>
<keyword evidence="1" id="KW-0808">Transferase</keyword>
<keyword evidence="1" id="KW-0694">RNA-binding</keyword>
<organism evidence="4 5">
    <name type="scientific">Panagrellus redivivus</name>
    <name type="common">Microworm</name>
    <dbReference type="NCBI Taxonomy" id="6233"/>
    <lineage>
        <taxon>Eukaryota</taxon>
        <taxon>Metazoa</taxon>
        <taxon>Ecdysozoa</taxon>
        <taxon>Nematoda</taxon>
        <taxon>Chromadorea</taxon>
        <taxon>Rhabditida</taxon>
        <taxon>Tylenchina</taxon>
        <taxon>Panagrolaimomorpha</taxon>
        <taxon>Panagrolaimoidea</taxon>
        <taxon>Panagrolaimidae</taxon>
        <taxon>Panagrellus</taxon>
    </lineage>
</organism>
<evidence type="ECO:0000256" key="1">
    <source>
        <dbReference type="RuleBase" id="RU363098"/>
    </source>
</evidence>
<name>A0A7E4VAQ6_PANRE</name>
<comment type="catalytic activity">
    <reaction evidence="1">
        <text>RNA(n) + a ribonucleoside 5'-triphosphate = RNA(n+1) + diphosphate</text>
        <dbReference type="Rhea" id="RHEA:21248"/>
        <dbReference type="Rhea" id="RHEA-COMP:14527"/>
        <dbReference type="Rhea" id="RHEA-COMP:17342"/>
        <dbReference type="ChEBI" id="CHEBI:33019"/>
        <dbReference type="ChEBI" id="CHEBI:61557"/>
        <dbReference type="ChEBI" id="CHEBI:140395"/>
        <dbReference type="EC" id="2.7.7.48"/>
    </reaction>
</comment>
<sequence>MDRYRFTVTTYDRRQLEKCKNILTARLSHNYTELIFTFNQHTHKGRSLSFWVDVTFPPTLDHQSALFRILNVFRTAMASEKMTLSLDTKLPNEHFRCADVDICVREVAFGLVHSPFQFQSVCIVDPMQQRFINLDKFIDNYQQVYRISFFHDRRLCELQMPMFDAMDRQRFQMRMKRKHGGSINIAEAKRIQAYLEAENDPDGCRNELNEVLVRLPYENIKLLIFDMDDVTAKTIKGDLIIIYEHPPMAYIYPLTKSGERAVNYAPRYVRWSKNFSIKDFMEPMVQSSAMKLRVAFEKDVFYSLIAMNKLRLSCDVSFRKFEIPKNNIDLTIKDTKYQYEWPFEIRYLIECILSRGSIGKRAILGSQGNYERVFGQVRKYLYEADGTNRATNYLLDIFFKVLKADLDTEEEEVVRRRFQSNIDDPSYIAIRKAIITPTRILYYPPEPAMGCRLIRRFKADQFLRVVFRDDTMDTLHNLSESLIDETITRLMKNGIQVGGQKFFYLGYSNSQLRDQGCYFYRGNDVSALMKVYNCMGEFKKENVAKTMARFAQCFTQSYASNIELPRTRVTEIPDYANNACDAKGNSYCFSDGVGVMSLTTAKLLQQELGFKTTPSCYQFRYAGYKGVVSVDPYLSEYAEFIEANALTPHETTPFTKDILFRPSQNKFTANDEHSSFEMVKRSAPCAVNLNKQLINIYDQVASTQSQRVHENVTKRILQLTDARITSIMNSLTDEGSFQLVLRELPAFVPYRQLKGFMSLVVEPFFRRLVLAWAKSSFKYLSEKARIPVPPDFGRNMFGIVDETGYLQYGQVFVQYSESIYEHSGNTNAIILKGNVMITKNPMMNGGDLRKFSAIDVPALRHLRDVVVFPQHGPRPAPDEMAGSDLDGDEYSVIWDPELMLEFSAPAMDYSPEPAKAEKLTFEDLLEHASIIGRYCAASDKECHMMTVRAKSIEFFKNYLLNDSIGVVANAHLGNSDLYGRPQHLLQVRLPVIPNPPGMRHLRQPPSCSAKSSPSKSCNPSNTVSMTTAIYVI</sequence>
<feature type="region of interest" description="Disordered" evidence="2">
    <location>
        <begin position="996"/>
        <end position="1020"/>
    </location>
</feature>
<feature type="compositionally biased region" description="Low complexity" evidence="2">
    <location>
        <begin position="1004"/>
        <end position="1020"/>
    </location>
</feature>
<dbReference type="PANTHER" id="PTHR23079">
    <property type="entry name" value="RNA-DEPENDENT RNA POLYMERASE"/>
    <property type="match status" value="1"/>
</dbReference>
<protein>
    <recommendedName>
        <fullName evidence="1">RNA-dependent RNA polymerase</fullName>
        <ecNumber evidence="1">2.7.7.48</ecNumber>
    </recommendedName>
</protein>
<dbReference type="InterPro" id="IPR007855">
    <property type="entry name" value="RDRP"/>
</dbReference>
<keyword evidence="1" id="KW-0548">Nucleotidyltransferase</keyword>
<reference evidence="5" key="2">
    <citation type="submission" date="2020-10" db="UniProtKB">
        <authorList>
            <consortium name="WormBaseParasite"/>
        </authorList>
    </citation>
    <scope>IDENTIFICATION</scope>
</reference>
<dbReference type="GO" id="GO:0031380">
    <property type="term" value="C:nuclear RNA-directed RNA polymerase complex"/>
    <property type="evidence" value="ECO:0007669"/>
    <property type="project" value="TreeGrafter"/>
</dbReference>
<dbReference type="InterPro" id="IPR057596">
    <property type="entry name" value="RDRP_core"/>
</dbReference>
<reference evidence="4" key="1">
    <citation type="journal article" date="2013" name="Genetics">
        <title>The draft genome and transcriptome of Panagrellus redivivus are shaped by the harsh demands of a free-living lifestyle.</title>
        <authorList>
            <person name="Srinivasan J."/>
            <person name="Dillman A.R."/>
            <person name="Macchietto M.G."/>
            <person name="Heikkinen L."/>
            <person name="Lakso M."/>
            <person name="Fracchia K.M."/>
            <person name="Antoshechkin I."/>
            <person name="Mortazavi A."/>
            <person name="Wong G."/>
            <person name="Sternberg P.W."/>
        </authorList>
    </citation>
    <scope>NUCLEOTIDE SEQUENCE [LARGE SCALE GENOMIC DNA]</scope>
    <source>
        <strain evidence="4">MT8872</strain>
    </source>
</reference>
<dbReference type="WBParaSite" id="Pan_g18634.t1">
    <property type="protein sequence ID" value="Pan_g18634.t1"/>
    <property type="gene ID" value="Pan_g18634"/>
</dbReference>
<keyword evidence="4" id="KW-1185">Reference proteome</keyword>
<dbReference type="GO" id="GO:0003723">
    <property type="term" value="F:RNA binding"/>
    <property type="evidence" value="ECO:0007669"/>
    <property type="project" value="UniProtKB-KW"/>
</dbReference>
<proteinExistence type="inferred from homology"/>